<dbReference type="InterPro" id="IPR003018">
    <property type="entry name" value="GAF"/>
</dbReference>
<dbReference type="AlphaFoldDB" id="A0A6J4MJ37"/>
<sequence>MPTNELARQQVLLECKILDTKPEKAFDDITRLAAYVCQAPIALVSLIDAERQWFKSKVGLKASQTHRDLAFCAHAILQSKIFIVPDALDDDRFAHNPLVTSAPYIRFYAG</sequence>
<protein>
    <submittedName>
        <fullName evidence="2">Diguanylate cyclase/phosphodiesterase (GGDEF &amp; EAL domains) with PAS/PAC sensor(S)</fullName>
    </submittedName>
</protein>
<organism evidence="2">
    <name type="scientific">uncultured Leptolyngbya sp</name>
    <dbReference type="NCBI Taxonomy" id="332963"/>
    <lineage>
        <taxon>Bacteria</taxon>
        <taxon>Bacillati</taxon>
        <taxon>Cyanobacteriota</taxon>
        <taxon>Cyanophyceae</taxon>
        <taxon>Leptolyngbyales</taxon>
        <taxon>Leptolyngbyaceae</taxon>
        <taxon>Leptolyngbya group</taxon>
        <taxon>Leptolyngbya</taxon>
        <taxon>environmental samples</taxon>
    </lineage>
</organism>
<proteinExistence type="predicted"/>
<evidence type="ECO:0000259" key="1">
    <source>
        <dbReference type="Pfam" id="PF01590"/>
    </source>
</evidence>
<dbReference type="EMBL" id="CADCTY010001150">
    <property type="protein sequence ID" value="CAA9359625.1"/>
    <property type="molecule type" value="Genomic_DNA"/>
</dbReference>
<dbReference type="SUPFAM" id="SSF55781">
    <property type="entry name" value="GAF domain-like"/>
    <property type="match status" value="1"/>
</dbReference>
<feature type="domain" description="GAF" evidence="1">
    <location>
        <begin position="22"/>
        <end position="109"/>
    </location>
</feature>
<evidence type="ECO:0000313" key="2">
    <source>
        <dbReference type="EMBL" id="CAA9359625.1"/>
    </source>
</evidence>
<dbReference type="Gene3D" id="3.30.450.40">
    <property type="match status" value="1"/>
</dbReference>
<dbReference type="Pfam" id="PF01590">
    <property type="entry name" value="GAF"/>
    <property type="match status" value="1"/>
</dbReference>
<name>A0A6J4MJ37_9CYAN</name>
<accession>A0A6J4MJ37</accession>
<dbReference type="InterPro" id="IPR029016">
    <property type="entry name" value="GAF-like_dom_sf"/>
</dbReference>
<dbReference type="PANTHER" id="PTHR43102">
    <property type="entry name" value="SLR1143 PROTEIN"/>
    <property type="match status" value="1"/>
</dbReference>
<dbReference type="PANTHER" id="PTHR43102:SF2">
    <property type="entry name" value="GAF DOMAIN-CONTAINING PROTEIN"/>
    <property type="match status" value="1"/>
</dbReference>
<feature type="non-terminal residue" evidence="2">
    <location>
        <position position="110"/>
    </location>
</feature>
<gene>
    <name evidence="2" type="ORF">AVDCRST_MAG94-3289</name>
</gene>
<reference evidence="2" key="1">
    <citation type="submission" date="2020-02" db="EMBL/GenBank/DDBJ databases">
        <authorList>
            <person name="Meier V. D."/>
        </authorList>
    </citation>
    <scope>NUCLEOTIDE SEQUENCE</scope>
    <source>
        <strain evidence="2">AVDCRST_MAG94</strain>
    </source>
</reference>